<dbReference type="AlphaFoldDB" id="K2JC47"/>
<name>K2JC47_9GAMM</name>
<keyword evidence="2" id="KW-1185">Reference proteome</keyword>
<dbReference type="PATRIC" id="fig|740709.3.peg.2191"/>
<evidence type="ECO:0000313" key="2">
    <source>
        <dbReference type="Proteomes" id="UP000014115"/>
    </source>
</evidence>
<sequence>MTALARVLSTSVAQPLASSQPLSGKHPALALLYQQQHLYALWLSAAKQGYSCRFYQHLSADAGQGEQPFASLLLRMASLLKRQFGRLPPAMIGLDEQHYQQQQLALQTRPALAQQVQEHLQQQLTAPANAAIGSAAMPPAAQHYRVDFQAQQQQCRLAVAHEQPLQQLEQQFRQLHWPLAVIEPRQQSRLRGLCHYLPQCWAQLAEQQLPADWCLLCNAGFGLLQCYRGKAAQWQQQQILPVADVIAELHAQPASLCLLDVGVDEREQLQQALTAKLPLIALDEVQVADICGLPAAIDCQLLGLALRGFYSCHI</sequence>
<organism evidence="1 2">
    <name type="scientific">Idiomarina xiamenensis 10-D-4</name>
    <dbReference type="NCBI Taxonomy" id="740709"/>
    <lineage>
        <taxon>Bacteria</taxon>
        <taxon>Pseudomonadati</taxon>
        <taxon>Pseudomonadota</taxon>
        <taxon>Gammaproteobacteria</taxon>
        <taxon>Alteromonadales</taxon>
        <taxon>Idiomarinaceae</taxon>
        <taxon>Idiomarina</taxon>
    </lineage>
</organism>
<protein>
    <submittedName>
        <fullName evidence="1">Uncharacterized protein</fullName>
    </submittedName>
</protein>
<reference evidence="1 2" key="1">
    <citation type="journal article" date="2012" name="J. Bacteriol.">
        <title>Genome Sequence of Idiomarina xiamenensis Type Strain 10-D-4.</title>
        <authorList>
            <person name="Lai Q."/>
            <person name="Wang L."/>
            <person name="Wang W."/>
            <person name="Shao Z."/>
        </authorList>
    </citation>
    <scope>NUCLEOTIDE SEQUENCE [LARGE SCALE GENOMIC DNA]</scope>
    <source>
        <strain evidence="1 2">10-D-4</strain>
    </source>
</reference>
<dbReference type="RefSeq" id="WP_008489511.1">
    <property type="nucleotide sequence ID" value="NZ_AMRG01000014.1"/>
</dbReference>
<accession>K2JC47</accession>
<dbReference type="Proteomes" id="UP000014115">
    <property type="component" value="Unassembled WGS sequence"/>
</dbReference>
<comment type="caution">
    <text evidence="1">The sequence shown here is derived from an EMBL/GenBank/DDBJ whole genome shotgun (WGS) entry which is preliminary data.</text>
</comment>
<dbReference type="EMBL" id="AMRG01000014">
    <property type="protein sequence ID" value="EKE80881.1"/>
    <property type="molecule type" value="Genomic_DNA"/>
</dbReference>
<gene>
    <name evidence="1" type="ORF">A10D4_10854</name>
</gene>
<proteinExistence type="predicted"/>
<dbReference type="STRING" id="740709.A10D4_10854"/>
<evidence type="ECO:0000313" key="1">
    <source>
        <dbReference type="EMBL" id="EKE80881.1"/>
    </source>
</evidence>